<proteinExistence type="predicted"/>
<keyword evidence="1" id="KW-0479">Metal-binding</keyword>
<name>A0A653E6P7_9PSED</name>
<gene>
    <name evidence="8" type="ORF">PMYSY11_3244</name>
</gene>
<feature type="domain" description="Amidohydrolase-related" evidence="7">
    <location>
        <begin position="51"/>
        <end position="362"/>
    </location>
</feature>
<dbReference type="GO" id="GO:0005829">
    <property type="term" value="C:cytosol"/>
    <property type="evidence" value="ECO:0007669"/>
    <property type="project" value="TreeGrafter"/>
</dbReference>
<evidence type="ECO:0000256" key="3">
    <source>
        <dbReference type="ARBA" id="ARBA00023239"/>
    </source>
</evidence>
<accession>A0A653E6P7</accession>
<dbReference type="Pfam" id="PF04909">
    <property type="entry name" value="Amidohydro_2"/>
    <property type="match status" value="1"/>
</dbReference>
<comment type="catalytic activity">
    <reaction evidence="4">
        <text>6-methylsalicylate + H(+) = 3-methylphenol + CO2</text>
        <dbReference type="Rhea" id="RHEA:23112"/>
        <dbReference type="ChEBI" id="CHEBI:15378"/>
        <dbReference type="ChEBI" id="CHEBI:16526"/>
        <dbReference type="ChEBI" id="CHEBI:17231"/>
        <dbReference type="ChEBI" id="CHEBI:36658"/>
        <dbReference type="EC" id="4.1.1.52"/>
    </reaction>
    <physiologicalReaction direction="left-to-right" evidence="4">
        <dbReference type="Rhea" id="RHEA:23113"/>
    </physiologicalReaction>
</comment>
<dbReference type="GO" id="GO:0016787">
    <property type="term" value="F:hydrolase activity"/>
    <property type="evidence" value="ECO:0007669"/>
    <property type="project" value="UniProtKB-KW"/>
</dbReference>
<reference evidence="8" key="1">
    <citation type="submission" date="2019-02" db="EMBL/GenBank/DDBJ databases">
        <authorList>
            <consortium name="Genoscope - CEA"/>
            <person name="William W."/>
        </authorList>
    </citation>
    <scope>NUCLEOTIDE SEQUENCE [LARGE SCALE GENOMIC DNA]</scope>
    <source>
        <strain evidence="8">YSy11</strain>
    </source>
</reference>
<evidence type="ECO:0000256" key="1">
    <source>
        <dbReference type="ARBA" id="ARBA00022723"/>
    </source>
</evidence>
<dbReference type="GO" id="GO:0019748">
    <property type="term" value="P:secondary metabolic process"/>
    <property type="evidence" value="ECO:0007669"/>
    <property type="project" value="TreeGrafter"/>
</dbReference>
<evidence type="ECO:0000256" key="4">
    <source>
        <dbReference type="ARBA" id="ARBA00036832"/>
    </source>
</evidence>
<evidence type="ECO:0000259" key="7">
    <source>
        <dbReference type="Pfam" id="PF04909"/>
    </source>
</evidence>
<dbReference type="GO" id="GO:0046872">
    <property type="term" value="F:metal ion binding"/>
    <property type="evidence" value="ECO:0007669"/>
    <property type="project" value="UniProtKB-KW"/>
</dbReference>
<dbReference type="PROSITE" id="PS51318">
    <property type="entry name" value="TAT"/>
    <property type="match status" value="1"/>
</dbReference>
<dbReference type="InterPro" id="IPR006311">
    <property type="entry name" value="TAT_signal"/>
</dbReference>
<evidence type="ECO:0000313" key="8">
    <source>
        <dbReference type="EMBL" id="VEV98288.1"/>
    </source>
</evidence>
<dbReference type="AlphaFoldDB" id="A0A653E6P7"/>
<dbReference type="Gene3D" id="3.20.20.140">
    <property type="entry name" value="Metal-dependent hydrolases"/>
    <property type="match status" value="1"/>
</dbReference>
<keyword evidence="3" id="KW-0456">Lyase</keyword>
<feature type="chain" id="PRO_5024860148" description="6-methylsalicylate decarboxylase" evidence="6">
    <location>
        <begin position="32"/>
        <end position="372"/>
    </location>
</feature>
<dbReference type="EMBL" id="LR215729">
    <property type="protein sequence ID" value="VEV98288.1"/>
    <property type="molecule type" value="Genomic_DNA"/>
</dbReference>
<protein>
    <recommendedName>
        <fullName evidence="5">6-methylsalicylate decarboxylase</fullName>
        <ecNumber evidence="5">4.1.1.52</ecNumber>
    </recommendedName>
</protein>
<organism evidence="8">
    <name type="scientific">Pseudomonas marincola</name>
    <dbReference type="NCBI Taxonomy" id="437900"/>
    <lineage>
        <taxon>Bacteria</taxon>
        <taxon>Pseudomonadati</taxon>
        <taxon>Pseudomonadota</taxon>
        <taxon>Gammaproteobacteria</taxon>
        <taxon>Pseudomonadales</taxon>
        <taxon>Pseudomonadaceae</taxon>
        <taxon>Pseudomonas</taxon>
    </lineage>
</organism>
<dbReference type="EC" id="4.1.1.52" evidence="5"/>
<dbReference type="InterPro" id="IPR006680">
    <property type="entry name" value="Amidohydro-rel"/>
</dbReference>
<evidence type="ECO:0000256" key="5">
    <source>
        <dbReference type="ARBA" id="ARBA00038889"/>
    </source>
</evidence>
<dbReference type="SUPFAM" id="SSF51556">
    <property type="entry name" value="Metallo-dependent hydrolases"/>
    <property type="match status" value="1"/>
</dbReference>
<dbReference type="PANTHER" id="PTHR21240">
    <property type="entry name" value="2-AMINO-3-CARBOXYLMUCONATE-6-SEMIALDEHYDE DECARBOXYLASE"/>
    <property type="match status" value="1"/>
</dbReference>
<dbReference type="InterPro" id="IPR032465">
    <property type="entry name" value="ACMSD"/>
</dbReference>
<dbReference type="GO" id="GO:0047596">
    <property type="term" value="F:6-methylsalicylate decarboxylase activity"/>
    <property type="evidence" value="ECO:0007669"/>
    <property type="project" value="UniProtKB-EC"/>
</dbReference>
<evidence type="ECO:0000256" key="6">
    <source>
        <dbReference type="SAM" id="SignalP"/>
    </source>
</evidence>
<feature type="signal peptide" evidence="6">
    <location>
        <begin position="1"/>
        <end position="31"/>
    </location>
</feature>
<keyword evidence="2" id="KW-0862">Zinc</keyword>
<sequence>MFKQNRRSFLTAAGTTVAGTALAVASIGAVAAEPGPDALSSPGKPCSCGLVDVHAHYLPPFYAQALADAGLVTLDGGFPVPQWSEQAALDLMAEHDIEAMMMSVSSPSVGFLKEPQARQKLARQLNDFAADVVSRNPKKFGAFATLPLPDLDASLAELEYALDHLKLDGVIIESNLDGMYLGDPKLEPLFAALDKRKATLFLHPTSPACFEAVGLGRPAPIIEFPMDTARTVTDLLFAGTLKRHPNVRMIVPHAGGALPALAYRLKSFAALPFLEPKPEGGGEEVRQVLASLYYDLAGSAHDGAIESLRQITSTSHIMFGSDFPFTPPKMVAANVKGARELSGLTKAEHEGIARNNAYRLFPRLRPDRATEG</sequence>
<dbReference type="PANTHER" id="PTHR21240:SF29">
    <property type="entry name" value="AMIDOHYDROLASE-RELATED DOMAIN-CONTAINING PROTEIN"/>
    <property type="match status" value="1"/>
</dbReference>
<keyword evidence="8" id="KW-0378">Hydrolase</keyword>
<evidence type="ECO:0000256" key="2">
    <source>
        <dbReference type="ARBA" id="ARBA00022833"/>
    </source>
</evidence>
<keyword evidence="6" id="KW-0732">Signal</keyword>
<dbReference type="InterPro" id="IPR032466">
    <property type="entry name" value="Metal_Hydrolase"/>
</dbReference>
<dbReference type="RefSeq" id="WP_150548832.1">
    <property type="nucleotide sequence ID" value="NZ_LR215729.2"/>
</dbReference>